<proteinExistence type="inferred from homology"/>
<evidence type="ECO:0000259" key="5">
    <source>
        <dbReference type="Pfam" id="PF12867"/>
    </source>
</evidence>
<evidence type="ECO:0000256" key="4">
    <source>
        <dbReference type="ARBA" id="ARBA00022833"/>
    </source>
</evidence>
<dbReference type="RefSeq" id="WP_089895205.1">
    <property type="nucleotide sequence ID" value="NZ_FNGV01000018.1"/>
</dbReference>
<dbReference type="InterPro" id="IPR023774">
    <property type="entry name" value="Put_metal_dep_hydrolase_YfiT"/>
</dbReference>
<evidence type="ECO:0000256" key="2">
    <source>
        <dbReference type="ARBA" id="ARBA00022723"/>
    </source>
</evidence>
<keyword evidence="2" id="KW-0479">Metal-binding</keyword>
<accession>A0A1G9XKL9</accession>
<protein>
    <submittedName>
        <fullName evidence="6">DinB superfamily protein</fullName>
    </submittedName>
</protein>
<keyword evidence="1" id="KW-0963">Cytoplasm</keyword>
<gene>
    <name evidence="6" type="ORF">SAMN04488514_11855</name>
</gene>
<evidence type="ECO:0000313" key="6">
    <source>
        <dbReference type="EMBL" id="SDM97300.1"/>
    </source>
</evidence>
<evidence type="ECO:0000313" key="7">
    <source>
        <dbReference type="Proteomes" id="UP000199440"/>
    </source>
</evidence>
<dbReference type="NCBIfam" id="NF009807">
    <property type="entry name" value="PRK13291.1"/>
    <property type="match status" value="1"/>
</dbReference>
<dbReference type="EMBL" id="FNGV01000018">
    <property type="protein sequence ID" value="SDM97300.1"/>
    <property type="molecule type" value="Genomic_DNA"/>
</dbReference>
<reference evidence="6 7" key="1">
    <citation type="submission" date="2016-10" db="EMBL/GenBank/DDBJ databases">
        <authorList>
            <person name="de Groot N.N."/>
        </authorList>
    </citation>
    <scope>NUCLEOTIDE SEQUENCE [LARGE SCALE GENOMIC DNA]</scope>
    <source>
        <strain evidence="6 7">DSM 19886</strain>
    </source>
</reference>
<name>A0A1G9XKL9_9FLAO</name>
<dbReference type="AlphaFoldDB" id="A0A1G9XKL9"/>
<dbReference type="Gene3D" id="1.20.120.450">
    <property type="entry name" value="dinb family like domain"/>
    <property type="match status" value="1"/>
</dbReference>
<dbReference type="OrthoDB" id="9796039at2"/>
<dbReference type="InterPro" id="IPR034660">
    <property type="entry name" value="DinB/YfiT-like"/>
</dbReference>
<sequence>MRNNTLEELRYPIGHFAMPDDITDLEVKDWLAQLEALPIVLEDLVKNLSETQLDTPYRPGGWTVRQVVHHIADSHHHSYIRFKWALTENKPIIKAYDEKVWASLEDAVSAPIELSIAHIKSIHAKLVYLLGSLRDDDLEKVYIHPDGNVKVSVKENIGRYAWHGNHHCAHIERLIRREGWV</sequence>
<dbReference type="STRING" id="192904.SAMN04488514_11855"/>
<evidence type="ECO:0000256" key="3">
    <source>
        <dbReference type="ARBA" id="ARBA00022801"/>
    </source>
</evidence>
<evidence type="ECO:0000256" key="1">
    <source>
        <dbReference type="ARBA" id="ARBA00022490"/>
    </source>
</evidence>
<keyword evidence="3" id="KW-0378">Hydrolase</keyword>
<dbReference type="GO" id="GO:0016787">
    <property type="term" value="F:hydrolase activity"/>
    <property type="evidence" value="ECO:0007669"/>
    <property type="project" value="UniProtKB-KW"/>
</dbReference>
<dbReference type="Proteomes" id="UP000199440">
    <property type="component" value="Unassembled WGS sequence"/>
</dbReference>
<organism evidence="6 7">
    <name type="scientific">Kriegella aquimaris</name>
    <dbReference type="NCBI Taxonomy" id="192904"/>
    <lineage>
        <taxon>Bacteria</taxon>
        <taxon>Pseudomonadati</taxon>
        <taxon>Bacteroidota</taxon>
        <taxon>Flavobacteriia</taxon>
        <taxon>Flavobacteriales</taxon>
        <taxon>Flavobacteriaceae</taxon>
        <taxon>Kriegella</taxon>
    </lineage>
</organism>
<dbReference type="GO" id="GO:0046872">
    <property type="term" value="F:metal ion binding"/>
    <property type="evidence" value="ECO:0007669"/>
    <property type="project" value="UniProtKB-KW"/>
</dbReference>
<dbReference type="Pfam" id="PF12867">
    <property type="entry name" value="DinB_2"/>
    <property type="match status" value="1"/>
</dbReference>
<dbReference type="SUPFAM" id="SSF109854">
    <property type="entry name" value="DinB/YfiT-like putative metalloenzymes"/>
    <property type="match status" value="1"/>
</dbReference>
<keyword evidence="7" id="KW-1185">Reference proteome</keyword>
<feature type="domain" description="DinB-like" evidence="5">
    <location>
        <begin position="33"/>
        <end position="171"/>
    </location>
</feature>
<dbReference type="InterPro" id="IPR024775">
    <property type="entry name" value="DinB-like"/>
</dbReference>
<dbReference type="HAMAP" id="MF_01256">
    <property type="entry name" value="YfiT_hydrol"/>
    <property type="match status" value="1"/>
</dbReference>
<keyword evidence="4" id="KW-0862">Zinc</keyword>